<organism evidence="1 2">
    <name type="scientific">Petrolisthes manimaculis</name>
    <dbReference type="NCBI Taxonomy" id="1843537"/>
    <lineage>
        <taxon>Eukaryota</taxon>
        <taxon>Metazoa</taxon>
        <taxon>Ecdysozoa</taxon>
        <taxon>Arthropoda</taxon>
        <taxon>Crustacea</taxon>
        <taxon>Multicrustacea</taxon>
        <taxon>Malacostraca</taxon>
        <taxon>Eumalacostraca</taxon>
        <taxon>Eucarida</taxon>
        <taxon>Decapoda</taxon>
        <taxon>Pleocyemata</taxon>
        <taxon>Anomura</taxon>
        <taxon>Galatheoidea</taxon>
        <taxon>Porcellanidae</taxon>
        <taxon>Petrolisthes</taxon>
    </lineage>
</organism>
<evidence type="ECO:0000313" key="1">
    <source>
        <dbReference type="EMBL" id="KAK4321412.1"/>
    </source>
</evidence>
<keyword evidence="2" id="KW-1185">Reference proteome</keyword>
<evidence type="ECO:0000313" key="2">
    <source>
        <dbReference type="Proteomes" id="UP001292094"/>
    </source>
</evidence>
<dbReference type="EMBL" id="JAWZYT010000593">
    <property type="protein sequence ID" value="KAK4321412.1"/>
    <property type="molecule type" value="Genomic_DNA"/>
</dbReference>
<name>A0AAE1Q9Z2_9EUCA</name>
<dbReference type="Proteomes" id="UP001292094">
    <property type="component" value="Unassembled WGS sequence"/>
</dbReference>
<accession>A0AAE1Q9Z2</accession>
<protein>
    <submittedName>
        <fullName evidence="1">Uncharacterized protein</fullName>
    </submittedName>
</protein>
<reference evidence="1" key="1">
    <citation type="submission" date="2023-11" db="EMBL/GenBank/DDBJ databases">
        <title>Genome assemblies of two species of porcelain crab, Petrolisthes cinctipes and Petrolisthes manimaculis (Anomura: Porcellanidae).</title>
        <authorList>
            <person name="Angst P."/>
        </authorList>
    </citation>
    <scope>NUCLEOTIDE SEQUENCE</scope>
    <source>
        <strain evidence="1">PB745_02</strain>
        <tissue evidence="1">Gill</tissue>
    </source>
</reference>
<comment type="caution">
    <text evidence="1">The sequence shown here is derived from an EMBL/GenBank/DDBJ whole genome shotgun (WGS) entry which is preliminary data.</text>
</comment>
<sequence>MGKVGGLQQEGRLQTVPGGELVNKLRKEVWGGDHVIVTVEPTTIQMMATEFSRTGRCDFYLARQQLLPLLASMAFPKGSPLVTAFSRKSGKAKADGRFKVYDIKHLQEILGHDVYSQLMFIHAMTGSDTTSRVATPWEGRKGLPRVANLARCYSGLIFPLKLLKSTFSKLRNKL</sequence>
<gene>
    <name evidence="1" type="ORF">Pmani_007782</name>
</gene>
<proteinExistence type="predicted"/>
<dbReference type="AlphaFoldDB" id="A0AAE1Q9Z2"/>